<dbReference type="AlphaFoldDB" id="A0A7D4C7L5"/>
<feature type="domain" description="PpiC" evidence="13">
    <location>
        <begin position="343"/>
        <end position="443"/>
    </location>
</feature>
<keyword evidence="3" id="KW-0997">Cell inner membrane</keyword>
<dbReference type="Pfam" id="PF13616">
    <property type="entry name" value="Rotamase_3"/>
    <property type="match status" value="1"/>
</dbReference>
<dbReference type="SUPFAM" id="SSF109998">
    <property type="entry name" value="Triger factor/SurA peptide-binding domain-like"/>
    <property type="match status" value="1"/>
</dbReference>
<dbReference type="SUPFAM" id="SSF54534">
    <property type="entry name" value="FKBP-like"/>
    <property type="match status" value="1"/>
</dbReference>
<evidence type="ECO:0000256" key="7">
    <source>
        <dbReference type="ARBA" id="ARBA00023186"/>
    </source>
</evidence>
<evidence type="ECO:0000256" key="3">
    <source>
        <dbReference type="ARBA" id="ARBA00022519"/>
    </source>
</evidence>
<evidence type="ECO:0000313" key="15">
    <source>
        <dbReference type="Proteomes" id="UP000500961"/>
    </source>
</evidence>
<dbReference type="PANTHER" id="PTHR47529">
    <property type="entry name" value="PEPTIDYL-PROLYL CIS-TRANS ISOMERASE D"/>
    <property type="match status" value="1"/>
</dbReference>
<dbReference type="Gene3D" id="3.10.50.40">
    <property type="match status" value="1"/>
</dbReference>
<feature type="transmembrane region" description="Helical" evidence="12">
    <location>
        <begin position="12"/>
        <end position="32"/>
    </location>
</feature>
<proteinExistence type="inferred from homology"/>
<dbReference type="RefSeq" id="WP_173072620.1">
    <property type="nucleotide sequence ID" value="NZ_CP041345.1"/>
</dbReference>
<reference evidence="14 15" key="1">
    <citation type="submission" date="2019-07" db="EMBL/GenBank/DDBJ databases">
        <title>Thalassofilum flectens gen. nov., sp. nov., a novel moderate thermophilic anaerobe from a shallow sea hot spring in Kunashir Island (Russia), representing a new family in the order Bacteroidales, and proposal of Thalassofilacea fam. nov.</title>
        <authorList>
            <person name="Kochetkova T.V."/>
            <person name="Podosokorskaya O.A."/>
            <person name="Novikov A."/>
            <person name="Elcheninov A.G."/>
            <person name="Toshchakov S.V."/>
            <person name="Kublanov I.V."/>
        </authorList>
    </citation>
    <scope>NUCLEOTIDE SEQUENCE [LARGE SCALE GENOMIC DNA]</scope>
    <source>
        <strain evidence="14 15">38-H</strain>
    </source>
</reference>
<comment type="subcellular location">
    <subcellularLocation>
        <location evidence="1">Cell inner membrane</location>
        <topology evidence="1">Single-pass type II membrane protein</topology>
        <orientation evidence="1">Periplasmic side</orientation>
    </subcellularLocation>
</comment>
<dbReference type="GO" id="GO:0003755">
    <property type="term" value="F:peptidyl-prolyl cis-trans isomerase activity"/>
    <property type="evidence" value="ECO:0007669"/>
    <property type="project" value="UniProtKB-KW"/>
</dbReference>
<evidence type="ECO:0000256" key="5">
    <source>
        <dbReference type="ARBA" id="ARBA00022989"/>
    </source>
</evidence>
<dbReference type="PROSITE" id="PS50198">
    <property type="entry name" value="PPIC_PPIASE_2"/>
    <property type="match status" value="1"/>
</dbReference>
<keyword evidence="4 12" id="KW-0812">Transmembrane</keyword>
<dbReference type="InterPro" id="IPR046357">
    <property type="entry name" value="PPIase_dom_sf"/>
</dbReference>
<dbReference type="PANTHER" id="PTHR47529:SF1">
    <property type="entry name" value="PERIPLASMIC CHAPERONE PPID"/>
    <property type="match status" value="1"/>
</dbReference>
<evidence type="ECO:0000256" key="10">
    <source>
        <dbReference type="ARBA" id="ARBA00042775"/>
    </source>
</evidence>
<evidence type="ECO:0000256" key="2">
    <source>
        <dbReference type="ARBA" id="ARBA00022475"/>
    </source>
</evidence>
<evidence type="ECO:0000256" key="12">
    <source>
        <dbReference type="SAM" id="Phobius"/>
    </source>
</evidence>
<protein>
    <recommendedName>
        <fullName evidence="9">Periplasmic chaperone PpiD</fullName>
    </recommendedName>
    <alternativeName>
        <fullName evidence="10">Periplasmic folding chaperone</fullName>
    </alternativeName>
</protein>
<evidence type="ECO:0000256" key="6">
    <source>
        <dbReference type="ARBA" id="ARBA00023136"/>
    </source>
</evidence>
<evidence type="ECO:0000313" key="14">
    <source>
        <dbReference type="EMBL" id="QKG79102.1"/>
    </source>
</evidence>
<dbReference type="EMBL" id="CP041345">
    <property type="protein sequence ID" value="QKG79102.1"/>
    <property type="molecule type" value="Genomic_DNA"/>
</dbReference>
<dbReference type="Pfam" id="PF13623">
    <property type="entry name" value="SurA_N_2"/>
    <property type="match status" value="1"/>
</dbReference>
<keyword evidence="15" id="KW-1185">Reference proteome</keyword>
<dbReference type="InterPro" id="IPR027304">
    <property type="entry name" value="Trigger_fact/SurA_dom_sf"/>
</dbReference>
<sequence length="699" mass="78770">MATLERIRNRAGVLVSIVIGLALFAFILGDFLSSGGAFFNRSQMEIAEIAGNSISYEDFQAKVNENEYLQKLFSNQTSLNEQQMLKIREQVWQDLLRANILNDEYNKLGLSIHPDELFDMVQGRNIHPFIRQQFGDPQTGEVNKAFITNFLKNMDRDPKAKVYWLFLEKEIQKDRLFSKYLTLIRKGLGVTSLQANKAFNERVTKINFDYLVQTYQSVPDSVVEVTESDIKDYYEVHTNDYKQTASRDIEYVVFPISPSDEDVKDAEDWMKKAYEEFSTTTDPKQYVTLNSDSKFDSKYYKKSELPENISEWAFSNTVGSVSEIYRDGDSFKVNRIIEFKMLPDSVKARHILISPKGQTPDAKSAAKAKADSILNVLKRSGSWSKLAAKYSDDPGSKDKGGDLGWFPSGMMVPEFDHAAFNGALGELQLVETQFGYHILQVTRRGKEFNKVQIATLERKIVPSSVTTSKVYNQAAAFAGNNRTYDKFVSAADESNYVRRVANNLLPNDRNIAGLDQPRELIRWAYRAEKGDVSDVMQIGDSYIVAALTEVREEGIAPLKQVLTDVRFRALREKKAEYLINKTKEAMSGKADINALAQELGLAVASAENVSLSSLTVPNAGIEPAVIGVASVSEEGQLTGPVKGNNGVFVFTLTSKVKEEGDATMEKTRIANMYQSRAYYEVFEALKKNADIIDKRYNFY</sequence>
<organism evidence="14 15">
    <name type="scientific">Tenuifilum thalassicum</name>
    <dbReference type="NCBI Taxonomy" id="2590900"/>
    <lineage>
        <taxon>Bacteria</taxon>
        <taxon>Pseudomonadati</taxon>
        <taxon>Bacteroidota</taxon>
        <taxon>Bacteroidia</taxon>
        <taxon>Bacteroidales</taxon>
        <taxon>Tenuifilaceae</taxon>
        <taxon>Tenuifilum</taxon>
    </lineage>
</organism>
<dbReference type="InterPro" id="IPR000297">
    <property type="entry name" value="PPIase_PpiC"/>
</dbReference>
<evidence type="ECO:0000259" key="13">
    <source>
        <dbReference type="PROSITE" id="PS50198"/>
    </source>
</evidence>
<keyword evidence="11" id="KW-0697">Rotamase</keyword>
<gene>
    <name evidence="14" type="ORF">FHG85_02080</name>
</gene>
<keyword evidence="5 12" id="KW-1133">Transmembrane helix</keyword>
<keyword evidence="6 12" id="KW-0472">Membrane</keyword>
<dbReference type="GO" id="GO:0005886">
    <property type="term" value="C:plasma membrane"/>
    <property type="evidence" value="ECO:0007669"/>
    <property type="project" value="UniProtKB-SubCell"/>
</dbReference>
<evidence type="ECO:0000256" key="8">
    <source>
        <dbReference type="ARBA" id="ARBA00038408"/>
    </source>
</evidence>
<keyword evidence="11 14" id="KW-0413">Isomerase</keyword>
<dbReference type="KEGG" id="ttz:FHG85_02080"/>
<dbReference type="InterPro" id="IPR052029">
    <property type="entry name" value="PpiD_chaperone"/>
</dbReference>
<accession>A0A7D4C7L5</accession>
<evidence type="ECO:0000256" key="4">
    <source>
        <dbReference type="ARBA" id="ARBA00022692"/>
    </source>
</evidence>
<evidence type="ECO:0000256" key="11">
    <source>
        <dbReference type="PROSITE-ProRule" id="PRU00278"/>
    </source>
</evidence>
<evidence type="ECO:0000256" key="1">
    <source>
        <dbReference type="ARBA" id="ARBA00004382"/>
    </source>
</evidence>
<name>A0A7D4C7L5_9BACT</name>
<evidence type="ECO:0000256" key="9">
    <source>
        <dbReference type="ARBA" id="ARBA00040743"/>
    </source>
</evidence>
<dbReference type="Proteomes" id="UP000500961">
    <property type="component" value="Chromosome"/>
</dbReference>
<keyword evidence="7" id="KW-0143">Chaperone</keyword>
<comment type="similarity">
    <text evidence="8">Belongs to the PpiD chaperone family.</text>
</comment>
<keyword evidence="2" id="KW-1003">Cell membrane</keyword>